<protein>
    <submittedName>
        <fullName evidence="1">Uncharacterized protein</fullName>
    </submittedName>
</protein>
<dbReference type="Proteomes" id="UP001152523">
    <property type="component" value="Unassembled WGS sequence"/>
</dbReference>
<dbReference type="AlphaFoldDB" id="A0AAV0DVR5"/>
<accession>A0AAV0DVR5</accession>
<dbReference type="EMBL" id="CAMAPF010000141">
    <property type="protein sequence ID" value="CAH9106869.1"/>
    <property type="molecule type" value="Genomic_DNA"/>
</dbReference>
<evidence type="ECO:0000313" key="1">
    <source>
        <dbReference type="EMBL" id="CAH9106869.1"/>
    </source>
</evidence>
<name>A0AAV0DVR5_9ASTE</name>
<gene>
    <name evidence="1" type="ORF">CEPIT_LOCUS17734</name>
</gene>
<organism evidence="1 2">
    <name type="scientific">Cuscuta epithymum</name>
    <dbReference type="NCBI Taxonomy" id="186058"/>
    <lineage>
        <taxon>Eukaryota</taxon>
        <taxon>Viridiplantae</taxon>
        <taxon>Streptophyta</taxon>
        <taxon>Embryophyta</taxon>
        <taxon>Tracheophyta</taxon>
        <taxon>Spermatophyta</taxon>
        <taxon>Magnoliopsida</taxon>
        <taxon>eudicotyledons</taxon>
        <taxon>Gunneridae</taxon>
        <taxon>Pentapetalae</taxon>
        <taxon>asterids</taxon>
        <taxon>lamiids</taxon>
        <taxon>Solanales</taxon>
        <taxon>Convolvulaceae</taxon>
        <taxon>Cuscuteae</taxon>
        <taxon>Cuscuta</taxon>
        <taxon>Cuscuta subgen. Cuscuta</taxon>
    </lineage>
</organism>
<sequence length="44" mass="4817">MDVLETWVLNQDDNECCWAIQTAAYVGAYENIRVKEGGGGGVIK</sequence>
<proteinExistence type="predicted"/>
<comment type="caution">
    <text evidence="1">The sequence shown here is derived from an EMBL/GenBank/DDBJ whole genome shotgun (WGS) entry which is preliminary data.</text>
</comment>
<evidence type="ECO:0000313" key="2">
    <source>
        <dbReference type="Proteomes" id="UP001152523"/>
    </source>
</evidence>
<keyword evidence="2" id="KW-1185">Reference proteome</keyword>
<reference evidence="1" key="1">
    <citation type="submission" date="2022-07" db="EMBL/GenBank/DDBJ databases">
        <authorList>
            <person name="Macas J."/>
            <person name="Novak P."/>
            <person name="Neumann P."/>
        </authorList>
    </citation>
    <scope>NUCLEOTIDE SEQUENCE</scope>
</reference>